<dbReference type="Proteomes" id="UP000198406">
    <property type="component" value="Unassembled WGS sequence"/>
</dbReference>
<dbReference type="InterPro" id="IPR014710">
    <property type="entry name" value="RmlC-like_jellyroll"/>
</dbReference>
<dbReference type="AlphaFoldDB" id="A0A1Z5KH49"/>
<feature type="domain" description="JmjC" evidence="1">
    <location>
        <begin position="371"/>
        <end position="550"/>
    </location>
</feature>
<dbReference type="PANTHER" id="PTHR12461">
    <property type="entry name" value="HYPOXIA-INDUCIBLE FACTOR 1 ALPHA INHIBITOR-RELATED"/>
    <property type="match status" value="1"/>
</dbReference>
<reference evidence="2 3" key="1">
    <citation type="journal article" date="2015" name="Plant Cell">
        <title>Oil accumulation by the oleaginous diatom Fistulifera solaris as revealed by the genome and transcriptome.</title>
        <authorList>
            <person name="Tanaka T."/>
            <person name="Maeda Y."/>
            <person name="Veluchamy A."/>
            <person name="Tanaka M."/>
            <person name="Abida H."/>
            <person name="Marechal E."/>
            <person name="Bowler C."/>
            <person name="Muto M."/>
            <person name="Sunaga Y."/>
            <person name="Tanaka M."/>
            <person name="Yoshino T."/>
            <person name="Taniguchi T."/>
            <person name="Fukuda Y."/>
            <person name="Nemoto M."/>
            <person name="Matsumoto M."/>
            <person name="Wong P.S."/>
            <person name="Aburatani S."/>
            <person name="Fujibuchi W."/>
        </authorList>
    </citation>
    <scope>NUCLEOTIDE SEQUENCE [LARGE SCALE GENOMIC DNA]</scope>
    <source>
        <strain evidence="2 3">JPCC DA0580</strain>
    </source>
</reference>
<dbReference type="SUPFAM" id="SSF51197">
    <property type="entry name" value="Clavaminate synthase-like"/>
    <property type="match status" value="1"/>
</dbReference>
<dbReference type="Pfam" id="PF13621">
    <property type="entry name" value="Cupin_8"/>
    <property type="match status" value="1"/>
</dbReference>
<evidence type="ECO:0000259" key="1">
    <source>
        <dbReference type="PROSITE" id="PS51184"/>
    </source>
</evidence>
<keyword evidence="3" id="KW-1185">Reference proteome</keyword>
<organism evidence="2 3">
    <name type="scientific">Fistulifera solaris</name>
    <name type="common">Oleaginous diatom</name>
    <dbReference type="NCBI Taxonomy" id="1519565"/>
    <lineage>
        <taxon>Eukaryota</taxon>
        <taxon>Sar</taxon>
        <taxon>Stramenopiles</taxon>
        <taxon>Ochrophyta</taxon>
        <taxon>Bacillariophyta</taxon>
        <taxon>Bacillariophyceae</taxon>
        <taxon>Bacillariophycidae</taxon>
        <taxon>Naviculales</taxon>
        <taxon>Naviculaceae</taxon>
        <taxon>Fistulifera</taxon>
    </lineage>
</organism>
<comment type="caution">
    <text evidence="2">The sequence shown here is derived from an EMBL/GenBank/DDBJ whole genome shotgun (WGS) entry which is preliminary data.</text>
</comment>
<dbReference type="InParanoid" id="A0A1Z5KH49"/>
<dbReference type="EMBL" id="BDSP01000229">
    <property type="protein sequence ID" value="GAX25644.1"/>
    <property type="molecule type" value="Genomic_DNA"/>
</dbReference>
<accession>A0A1Z5KH49</accession>
<dbReference type="InterPro" id="IPR003347">
    <property type="entry name" value="JmjC_dom"/>
</dbReference>
<evidence type="ECO:0000313" key="2">
    <source>
        <dbReference type="EMBL" id="GAX25644.1"/>
    </source>
</evidence>
<protein>
    <recommendedName>
        <fullName evidence="1">JmjC domain-containing protein</fullName>
    </recommendedName>
</protein>
<evidence type="ECO:0000313" key="3">
    <source>
        <dbReference type="Proteomes" id="UP000198406"/>
    </source>
</evidence>
<dbReference type="InterPro" id="IPR041667">
    <property type="entry name" value="Cupin_8"/>
</dbReference>
<dbReference type="OrthoDB" id="415358at2759"/>
<dbReference type="PANTHER" id="PTHR12461:SF98">
    <property type="entry name" value="CUPIN-LIKE DOMAIN-CONTAINING PROTEIN"/>
    <property type="match status" value="1"/>
</dbReference>
<proteinExistence type="predicted"/>
<gene>
    <name evidence="2" type="ORF">FisN_15Lh010</name>
</gene>
<dbReference type="PROSITE" id="PS51184">
    <property type="entry name" value="JMJC"/>
    <property type="match status" value="1"/>
</dbReference>
<dbReference type="Gene3D" id="2.60.120.10">
    <property type="entry name" value="Jelly Rolls"/>
    <property type="match status" value="1"/>
</dbReference>
<name>A0A1Z5KH49_FISSO</name>
<sequence length="562" mass="65089">MKRRFRRRDIRSTMMFLGGCLLGGAILGASLHYVLNRIFFPSGLDLAERRRRADQHFRERNADTKHFHLPSETYRLELEFDKLRQPPIDNDKLFAVLDAWQKAMDLDIMRNIPCINNWIRSYLLPTKTDLNSSNMRHRTINMGPKSHKAESRFFKSERKGQRMQWEDEWDALPASQQVRGPKVDYTDPSKYAYPSVKEASETDEDYPQLQTLQQIMDRWPQDQDYPGAIYETLLHFNYSDPIERATAERFRDLELPFKLYAIPEITAAAEKWTDDYLSDEFGDHDLYSKHPPAHKAPKQASGLAQESPNNFFAFFVPKLWEVKKLGLPPTRLNDWSYREWVRHAKYADAVSLEAHKPHFYFQAGTSPGERFNEDQSFITRDLPSFGAKTEANFFLFHPEEQKGIQCRFGERGVVAATHFDGGRNMVGMMKGAKRYILSPPNQCSKLGIFTDRKSPIFRHSLLNFGHLNEMNDTNMSPEEREWLEKAATALSVETVLKQGEVLYIPSHWFHYIISVQQSAQCNVRSGIVIEGNSRFGGRQDVDICSDNPKAKMDIVVNSAEEK</sequence>